<dbReference type="FunFam" id="1.10.10.60:FF:000268">
    <property type="entry name" value="Transcription factor MYB86"/>
    <property type="match status" value="1"/>
</dbReference>
<comment type="caution">
    <text evidence="9">The sequence shown here is derived from an EMBL/GenBank/DDBJ whole genome shotgun (WGS) entry which is preliminary data.</text>
</comment>
<dbReference type="GO" id="GO:0003677">
    <property type="term" value="F:DNA binding"/>
    <property type="evidence" value="ECO:0007669"/>
    <property type="project" value="UniProtKB-KW"/>
</dbReference>
<keyword evidence="6" id="KW-0539">Nucleus</keyword>
<organism evidence="9 10">
    <name type="scientific">Lolium multiflorum</name>
    <name type="common">Italian ryegrass</name>
    <name type="synonym">Lolium perenne subsp. multiflorum</name>
    <dbReference type="NCBI Taxonomy" id="4521"/>
    <lineage>
        <taxon>Eukaryota</taxon>
        <taxon>Viridiplantae</taxon>
        <taxon>Streptophyta</taxon>
        <taxon>Embryophyta</taxon>
        <taxon>Tracheophyta</taxon>
        <taxon>Spermatophyta</taxon>
        <taxon>Magnoliopsida</taxon>
        <taxon>Liliopsida</taxon>
        <taxon>Poales</taxon>
        <taxon>Poaceae</taxon>
        <taxon>BOP clade</taxon>
        <taxon>Pooideae</taxon>
        <taxon>Poodae</taxon>
        <taxon>Poeae</taxon>
        <taxon>Poeae Chloroplast Group 2 (Poeae type)</taxon>
        <taxon>Loliodinae</taxon>
        <taxon>Loliinae</taxon>
        <taxon>Lolium</taxon>
    </lineage>
</organism>
<evidence type="ECO:0000256" key="5">
    <source>
        <dbReference type="ARBA" id="ARBA00023163"/>
    </source>
</evidence>
<dbReference type="Proteomes" id="UP001231189">
    <property type="component" value="Unassembled WGS sequence"/>
</dbReference>
<name>A0AAD8U804_LOLMU</name>
<feature type="domain" description="HTH myb-type" evidence="8">
    <location>
        <begin position="10"/>
        <end position="62"/>
    </location>
</feature>
<gene>
    <name evidence="9" type="ORF">QYE76_016231</name>
</gene>
<sequence length="295" mass="31715">MGRLSSGGQLVKLRKGLWSPEEDEKLYNHIIRHGVGCWSSVARLAGLHRCGKSCRLRWLNYLSPDLKRGSFSQQEEDLIVALHEILGNRWSQIASHLPGRTDNEIKNFWNSCVKKKLRQQGIDPATHKPMAAAAATAALPDAHEEDLKPLVAAAAANGGVATRQSSVFDPFPVCADFGAGFIDGLGAANATALYGQFVVGGKQEGGNEDAGFGAADYSSVLDVSENLGYGDSSSNSSSWNEVGILLDADEALHWAAAVAKEEEPAFAPMEHKFSLSTSQDQSLLANFDFNLCPDQ</sequence>
<feature type="domain" description="Myb-like" evidence="7">
    <location>
        <begin position="63"/>
        <end position="113"/>
    </location>
</feature>
<dbReference type="GO" id="GO:0005634">
    <property type="term" value="C:nucleus"/>
    <property type="evidence" value="ECO:0007669"/>
    <property type="project" value="UniProtKB-SubCell"/>
</dbReference>
<evidence type="ECO:0000256" key="1">
    <source>
        <dbReference type="ARBA" id="ARBA00004123"/>
    </source>
</evidence>
<dbReference type="SMART" id="SM00717">
    <property type="entry name" value="SANT"/>
    <property type="match status" value="2"/>
</dbReference>
<dbReference type="PROSITE" id="PS51294">
    <property type="entry name" value="HTH_MYB"/>
    <property type="match status" value="2"/>
</dbReference>
<evidence type="ECO:0000259" key="8">
    <source>
        <dbReference type="PROSITE" id="PS51294"/>
    </source>
</evidence>
<dbReference type="CDD" id="cd00167">
    <property type="entry name" value="SANT"/>
    <property type="match status" value="2"/>
</dbReference>
<comment type="subcellular location">
    <subcellularLocation>
        <location evidence="1">Nucleus</location>
    </subcellularLocation>
</comment>
<keyword evidence="3" id="KW-0805">Transcription regulation</keyword>
<evidence type="ECO:0000313" key="10">
    <source>
        <dbReference type="Proteomes" id="UP001231189"/>
    </source>
</evidence>
<keyword evidence="4" id="KW-0238">DNA-binding</keyword>
<keyword evidence="10" id="KW-1185">Reference proteome</keyword>
<dbReference type="EMBL" id="JAUUTY010000001">
    <property type="protein sequence ID" value="KAK1699534.1"/>
    <property type="molecule type" value="Genomic_DNA"/>
</dbReference>
<reference evidence="9" key="1">
    <citation type="submission" date="2023-07" db="EMBL/GenBank/DDBJ databases">
        <title>A chromosome-level genome assembly of Lolium multiflorum.</title>
        <authorList>
            <person name="Chen Y."/>
            <person name="Copetti D."/>
            <person name="Kolliker R."/>
            <person name="Studer B."/>
        </authorList>
    </citation>
    <scope>NUCLEOTIDE SEQUENCE</scope>
    <source>
        <strain evidence="9">02402/16</strain>
        <tissue evidence="9">Leaf</tissue>
    </source>
</reference>
<feature type="domain" description="Myb-like" evidence="7">
    <location>
        <begin position="10"/>
        <end position="62"/>
    </location>
</feature>
<dbReference type="Gene3D" id="1.10.10.60">
    <property type="entry name" value="Homeodomain-like"/>
    <property type="match status" value="2"/>
</dbReference>
<dbReference type="PROSITE" id="PS50090">
    <property type="entry name" value="MYB_LIKE"/>
    <property type="match status" value="2"/>
</dbReference>
<evidence type="ECO:0000313" key="9">
    <source>
        <dbReference type="EMBL" id="KAK1699534.1"/>
    </source>
</evidence>
<evidence type="ECO:0000256" key="3">
    <source>
        <dbReference type="ARBA" id="ARBA00023015"/>
    </source>
</evidence>
<proteinExistence type="predicted"/>
<dbReference type="PANTHER" id="PTHR47997:SF79">
    <property type="entry name" value="MYB-RELATED PROTEIN"/>
    <property type="match status" value="1"/>
</dbReference>
<dbReference type="InterPro" id="IPR009057">
    <property type="entry name" value="Homeodomain-like_sf"/>
</dbReference>
<evidence type="ECO:0000256" key="2">
    <source>
        <dbReference type="ARBA" id="ARBA00022737"/>
    </source>
</evidence>
<evidence type="ECO:0000256" key="4">
    <source>
        <dbReference type="ARBA" id="ARBA00023125"/>
    </source>
</evidence>
<protein>
    <submittedName>
        <fullName evidence="9">Uncharacterized protein</fullName>
    </submittedName>
</protein>
<keyword evidence="2" id="KW-0677">Repeat</keyword>
<dbReference type="FunFam" id="1.10.10.60:FF:000158">
    <property type="entry name" value="MYB transcription factor"/>
    <property type="match status" value="1"/>
</dbReference>
<dbReference type="SUPFAM" id="SSF46689">
    <property type="entry name" value="Homeodomain-like"/>
    <property type="match status" value="1"/>
</dbReference>
<dbReference type="InterPro" id="IPR051953">
    <property type="entry name" value="Plant_SW-associated_TFs"/>
</dbReference>
<dbReference type="PANTHER" id="PTHR47997">
    <property type="entry name" value="MYB DOMAIN PROTEIN 55"/>
    <property type="match status" value="1"/>
</dbReference>
<keyword evidence="5" id="KW-0804">Transcription</keyword>
<dbReference type="AlphaFoldDB" id="A0AAD8U804"/>
<accession>A0AAD8U804</accession>
<feature type="domain" description="HTH myb-type" evidence="8">
    <location>
        <begin position="63"/>
        <end position="117"/>
    </location>
</feature>
<dbReference type="Pfam" id="PF00249">
    <property type="entry name" value="Myb_DNA-binding"/>
    <property type="match status" value="2"/>
</dbReference>
<evidence type="ECO:0000256" key="6">
    <source>
        <dbReference type="ARBA" id="ARBA00023242"/>
    </source>
</evidence>
<evidence type="ECO:0000259" key="7">
    <source>
        <dbReference type="PROSITE" id="PS50090"/>
    </source>
</evidence>
<dbReference type="InterPro" id="IPR001005">
    <property type="entry name" value="SANT/Myb"/>
</dbReference>
<dbReference type="InterPro" id="IPR017930">
    <property type="entry name" value="Myb_dom"/>
</dbReference>